<dbReference type="AlphaFoldDB" id="A0AAD9GI56"/>
<gene>
    <name evidence="1" type="ORF">P3T76_008867</name>
</gene>
<evidence type="ECO:0000313" key="2">
    <source>
        <dbReference type="Proteomes" id="UP001259832"/>
    </source>
</evidence>
<organism evidence="1 2">
    <name type="scientific">Phytophthora citrophthora</name>
    <dbReference type="NCBI Taxonomy" id="4793"/>
    <lineage>
        <taxon>Eukaryota</taxon>
        <taxon>Sar</taxon>
        <taxon>Stramenopiles</taxon>
        <taxon>Oomycota</taxon>
        <taxon>Peronosporomycetes</taxon>
        <taxon>Peronosporales</taxon>
        <taxon>Peronosporaceae</taxon>
        <taxon>Phytophthora</taxon>
    </lineage>
</organism>
<proteinExistence type="predicted"/>
<reference evidence="1" key="1">
    <citation type="submission" date="2023-08" db="EMBL/GenBank/DDBJ databases">
        <title>Reference Genome Resource for the Citrus Pathogen Phytophthora citrophthora.</title>
        <authorList>
            <person name="Moller H."/>
            <person name="Coetzee B."/>
            <person name="Rose L.J."/>
            <person name="Van Niekerk J.M."/>
        </authorList>
    </citation>
    <scope>NUCLEOTIDE SEQUENCE</scope>
    <source>
        <strain evidence="1">STE-U-9442</strain>
    </source>
</reference>
<dbReference type="Proteomes" id="UP001259832">
    <property type="component" value="Unassembled WGS sequence"/>
</dbReference>
<name>A0AAD9GI56_9STRA</name>
<dbReference type="EMBL" id="JASMQC010000017">
    <property type="protein sequence ID" value="KAK1938792.1"/>
    <property type="molecule type" value="Genomic_DNA"/>
</dbReference>
<sequence length="146" mass="17009">MESSLRNALTEYRLRQHARGVLHPGNRSVLAETFEFVVVDAYCRDLFTIFQRFARRLDPARRWVRSLVELHGLRRNYLQQNRLVANGNLQGEGFLRSLDVRALYYHVLEHAASTFVRCSDHETFMVKVQFVTQNGSDKCGVNHVED</sequence>
<accession>A0AAD9GI56</accession>
<protein>
    <submittedName>
        <fullName evidence="1">Uncharacterized protein</fullName>
    </submittedName>
</protein>
<evidence type="ECO:0000313" key="1">
    <source>
        <dbReference type="EMBL" id="KAK1938792.1"/>
    </source>
</evidence>
<comment type="caution">
    <text evidence="1">The sequence shown here is derived from an EMBL/GenBank/DDBJ whole genome shotgun (WGS) entry which is preliminary data.</text>
</comment>
<keyword evidence="2" id="KW-1185">Reference proteome</keyword>